<dbReference type="PROSITE" id="PS50853">
    <property type="entry name" value="FN3"/>
    <property type="match status" value="1"/>
</dbReference>
<gene>
    <name evidence="3" type="ORF">EIM92_17010</name>
</gene>
<keyword evidence="4" id="KW-1185">Reference proteome</keyword>
<dbReference type="Pfam" id="PF17957">
    <property type="entry name" value="Big_7"/>
    <property type="match status" value="1"/>
</dbReference>
<evidence type="ECO:0000313" key="3">
    <source>
        <dbReference type="EMBL" id="AZK47636.1"/>
    </source>
</evidence>
<dbReference type="SUPFAM" id="SSF49265">
    <property type="entry name" value="Fibronectin type III"/>
    <property type="match status" value="1"/>
</dbReference>
<name>A0A3Q8S5S5_9BACL</name>
<dbReference type="Gene3D" id="2.60.40.10">
    <property type="entry name" value="Immunoglobulins"/>
    <property type="match status" value="2"/>
</dbReference>
<keyword evidence="1" id="KW-1133">Transmembrane helix</keyword>
<evidence type="ECO:0000256" key="1">
    <source>
        <dbReference type="SAM" id="Phobius"/>
    </source>
</evidence>
<dbReference type="InterPro" id="IPR003961">
    <property type="entry name" value="FN3_dom"/>
</dbReference>
<dbReference type="Proteomes" id="UP000273145">
    <property type="component" value="Chromosome"/>
</dbReference>
<feature type="domain" description="Fibronectin type-III" evidence="2">
    <location>
        <begin position="561"/>
        <end position="659"/>
    </location>
</feature>
<dbReference type="RefSeq" id="WP_125083659.1">
    <property type="nucleotide sequence ID" value="NZ_CP034248.1"/>
</dbReference>
<proteinExistence type="predicted"/>
<dbReference type="KEGG" id="plen:EIM92_17010"/>
<sequence length="764" mass="84772">MSYHGSCWKARVLSLLSKWLVMMLIVGAVSLSPLQELPIVRANSQLTIDSHNDGQQVNSGIVVISGHYTNIYDIKLIVNGREQLDTHMNNLSGTETGTWHTELDTSQYHGEISLVARGLNSESRYGVTTPTKWINIANPSASPPLVRIDQPFDGAQVEGQIPVTLSVYAINPIQTVEVRINGGPWSVAEAVYEHYEYNWDAENALNQTSSIEARATDAFGNIGRSLTVYVKNGEVMPQEIILEPQDRAIWIWEKAAYNLFLNPGSRTALKAFADDTSTFDSESVTTFYLGVFPYGGVDILEEEPDRVRDFMAWAHDNGYKVHACIAGGTVPPYFGALTPYHELAIREMEKVINYNLSSSPHEQFDGVNVDIEPYILPDFRLQKPSVQLQYLDIMEQLIARRDTAGIPLPFGPAIPRWFDSNEPAKDITWNGQTKWLSEHIQDMSDYITIMDYRDSAEGSAGIIAHAQGEIDYANLIGKPNSVIIGVETLDIANSGDPESITFREEGRAHMESELDKVYAWFNGNSAFGGIAMHHYDSIRWLPSAWGPDGAMWTVTSEDVTPPTGVSVNPTATPFDYQSINLSYGRAFDDSDVEEYVIYRSTTPDFQPDASNVAGQSRNLTYKDRGLLPDTTYYYKIAAKDISGNVGPASETASATTFSTTLRPMIISEMNIIHDGIRSKVTLKVCDYETGEEIIARVYGRFTMNGGKYVELAPDASGVMFAHSETLPMASGEVGFWPQRVLAGDYYWATAYDDPRTAAVSWSTL</sequence>
<evidence type="ECO:0000313" key="4">
    <source>
        <dbReference type="Proteomes" id="UP000273145"/>
    </source>
</evidence>
<feature type="transmembrane region" description="Helical" evidence="1">
    <location>
        <begin position="12"/>
        <end position="34"/>
    </location>
</feature>
<accession>A0A3Q8S5S5</accession>
<dbReference type="EMBL" id="CP034248">
    <property type="protein sequence ID" value="AZK47636.1"/>
    <property type="molecule type" value="Genomic_DNA"/>
</dbReference>
<dbReference type="InterPro" id="IPR013783">
    <property type="entry name" value="Ig-like_fold"/>
</dbReference>
<dbReference type="InterPro" id="IPR036116">
    <property type="entry name" value="FN3_sf"/>
</dbReference>
<dbReference type="AlphaFoldDB" id="A0A3Q8S5S5"/>
<organism evidence="3 4">
    <name type="scientific">Paenibacillus lentus</name>
    <dbReference type="NCBI Taxonomy" id="1338368"/>
    <lineage>
        <taxon>Bacteria</taxon>
        <taxon>Bacillati</taxon>
        <taxon>Bacillota</taxon>
        <taxon>Bacilli</taxon>
        <taxon>Bacillales</taxon>
        <taxon>Paenibacillaceae</taxon>
        <taxon>Paenibacillus</taxon>
    </lineage>
</organism>
<dbReference type="OrthoDB" id="2563626at2"/>
<protein>
    <submittedName>
        <fullName evidence="3">Fibronectin type III domain-containing protein</fullName>
    </submittedName>
</protein>
<dbReference type="CDD" id="cd00063">
    <property type="entry name" value="FN3"/>
    <property type="match status" value="1"/>
</dbReference>
<evidence type="ECO:0000259" key="2">
    <source>
        <dbReference type="PROSITE" id="PS50853"/>
    </source>
</evidence>
<keyword evidence="1" id="KW-0472">Membrane</keyword>
<keyword evidence="1" id="KW-0812">Transmembrane</keyword>
<reference evidence="3 4" key="1">
    <citation type="submission" date="2018-11" db="EMBL/GenBank/DDBJ databases">
        <title>Genome sequencing of Paenibacillus lentus DSM25539(T).</title>
        <authorList>
            <person name="Kook J.-K."/>
            <person name="Park S.-N."/>
            <person name="Lim Y.K."/>
        </authorList>
    </citation>
    <scope>NUCLEOTIDE SEQUENCE [LARGE SCALE GENOMIC DNA]</scope>
    <source>
        <strain evidence="3 4">DSM 25539</strain>
    </source>
</reference>